<reference evidence="1 2" key="1">
    <citation type="journal article" date="2023" name="Sci. Data">
        <title>Genome assembly of the Korean intertidal mud-creeper Batillaria attramentaria.</title>
        <authorList>
            <person name="Patra A.K."/>
            <person name="Ho P.T."/>
            <person name="Jun S."/>
            <person name="Lee S.J."/>
            <person name="Kim Y."/>
            <person name="Won Y.J."/>
        </authorList>
    </citation>
    <scope>NUCLEOTIDE SEQUENCE [LARGE SCALE GENOMIC DNA]</scope>
    <source>
        <strain evidence="1">Wonlab-2016</strain>
    </source>
</reference>
<dbReference type="EMBL" id="JACVVK020000004">
    <property type="protein sequence ID" value="KAK7507553.1"/>
    <property type="molecule type" value="Genomic_DNA"/>
</dbReference>
<evidence type="ECO:0000313" key="2">
    <source>
        <dbReference type="Proteomes" id="UP001519460"/>
    </source>
</evidence>
<name>A0ABD0M7S9_9CAEN</name>
<keyword evidence="2" id="KW-1185">Reference proteome</keyword>
<dbReference type="Proteomes" id="UP001519460">
    <property type="component" value="Unassembled WGS sequence"/>
</dbReference>
<protein>
    <submittedName>
        <fullName evidence="1">Uncharacterized protein</fullName>
    </submittedName>
</protein>
<comment type="caution">
    <text evidence="1">The sequence shown here is derived from an EMBL/GenBank/DDBJ whole genome shotgun (WGS) entry which is preliminary data.</text>
</comment>
<gene>
    <name evidence="1" type="ORF">BaRGS_00001488</name>
</gene>
<sequence>MLVSQGSLIQKCPDELGIRCWCHKVHWSRKTRMSWASDAGVTRKARMYWASDAGVTRFADPERPGCTGLQMLVSRGSLIQKDPDELGFRCWCRKVHRSRKAWMSWASDAGVTRFADPEMPG</sequence>
<dbReference type="AlphaFoldDB" id="A0ABD0M7S9"/>
<proteinExistence type="predicted"/>
<accession>A0ABD0M7S9</accession>
<evidence type="ECO:0000313" key="1">
    <source>
        <dbReference type="EMBL" id="KAK7507553.1"/>
    </source>
</evidence>
<organism evidence="1 2">
    <name type="scientific">Batillaria attramentaria</name>
    <dbReference type="NCBI Taxonomy" id="370345"/>
    <lineage>
        <taxon>Eukaryota</taxon>
        <taxon>Metazoa</taxon>
        <taxon>Spiralia</taxon>
        <taxon>Lophotrochozoa</taxon>
        <taxon>Mollusca</taxon>
        <taxon>Gastropoda</taxon>
        <taxon>Caenogastropoda</taxon>
        <taxon>Sorbeoconcha</taxon>
        <taxon>Cerithioidea</taxon>
        <taxon>Batillariidae</taxon>
        <taxon>Batillaria</taxon>
    </lineage>
</organism>